<dbReference type="Proteomes" id="UP000185478">
    <property type="component" value="Chromosome"/>
</dbReference>
<feature type="domain" description="VanZ-like" evidence="2">
    <location>
        <begin position="10"/>
        <end position="129"/>
    </location>
</feature>
<reference evidence="3 4" key="1">
    <citation type="submission" date="2014-08" db="EMBL/GenBank/DDBJ databases">
        <title>Complete genome sequence of Corynebacterium aquilae S-613T(T) (=DSM 44791(T)), isolated from the choana of a healthy golden eagle.</title>
        <authorList>
            <person name="Ruckert C."/>
            <person name="Albersmeier A."/>
            <person name="Winkler A."/>
            <person name="Kalinowski J."/>
        </authorList>
    </citation>
    <scope>NUCLEOTIDE SEQUENCE [LARGE SCALE GENOMIC DNA]</scope>
    <source>
        <strain evidence="3 4">S-613</strain>
    </source>
</reference>
<dbReference type="InterPro" id="IPR006976">
    <property type="entry name" value="VanZ-like"/>
</dbReference>
<name>A0A1L7CIW4_9CORY</name>
<dbReference type="PANTHER" id="PTHR36834:SF2">
    <property type="entry name" value="MEMBRANE PROTEIN"/>
    <property type="match status" value="1"/>
</dbReference>
<proteinExistence type="predicted"/>
<evidence type="ECO:0000313" key="3">
    <source>
        <dbReference type="EMBL" id="APT85723.1"/>
    </source>
</evidence>
<keyword evidence="1" id="KW-1133">Transmembrane helix</keyword>
<feature type="transmembrane region" description="Helical" evidence="1">
    <location>
        <begin position="141"/>
        <end position="158"/>
    </location>
</feature>
<dbReference type="AlphaFoldDB" id="A0A1L7CIW4"/>
<feature type="transmembrane region" description="Helical" evidence="1">
    <location>
        <begin position="84"/>
        <end position="106"/>
    </location>
</feature>
<dbReference type="InterPro" id="IPR053150">
    <property type="entry name" value="Teicoplanin_resist-assoc"/>
</dbReference>
<keyword evidence="1" id="KW-0472">Membrane</keyword>
<organism evidence="3 4">
    <name type="scientific">Corynebacterium aquilae DSM 44791</name>
    <dbReference type="NCBI Taxonomy" id="1431546"/>
    <lineage>
        <taxon>Bacteria</taxon>
        <taxon>Bacillati</taxon>
        <taxon>Actinomycetota</taxon>
        <taxon>Actinomycetes</taxon>
        <taxon>Mycobacteriales</taxon>
        <taxon>Corynebacteriaceae</taxon>
        <taxon>Corynebacterium</taxon>
    </lineage>
</organism>
<dbReference type="KEGG" id="caqu:CAQU_12535"/>
<sequence length="170" mass="18688">MLGIALSCWSLVVVALTMLKAFYQIGYLWKPQAHHHRGLYPIPFSQFFRSQTLFGPLFDAFGNVILFLPIGFLLALLWRGAPRLLRSVTIAGFFGSLTIEIMQYIFRLGYSDIDDLILNTAGAALGGLAATKLPKWSHTPVVWLILLACISFAILVALGPRLGDPAKVVG</sequence>
<evidence type="ECO:0000256" key="1">
    <source>
        <dbReference type="SAM" id="Phobius"/>
    </source>
</evidence>
<keyword evidence="4" id="KW-1185">Reference proteome</keyword>
<protein>
    <recommendedName>
        <fullName evidence="2">VanZ-like domain-containing protein</fullName>
    </recommendedName>
</protein>
<keyword evidence="1" id="KW-0812">Transmembrane</keyword>
<dbReference type="EMBL" id="CP009245">
    <property type="protein sequence ID" value="APT85723.1"/>
    <property type="molecule type" value="Genomic_DNA"/>
</dbReference>
<feature type="transmembrane region" description="Helical" evidence="1">
    <location>
        <begin position="53"/>
        <end position="77"/>
    </location>
</feature>
<accession>A0A1L7CIW4</accession>
<dbReference type="PANTHER" id="PTHR36834">
    <property type="entry name" value="MEMBRANE PROTEIN-RELATED"/>
    <property type="match status" value="1"/>
</dbReference>
<evidence type="ECO:0000313" key="4">
    <source>
        <dbReference type="Proteomes" id="UP000185478"/>
    </source>
</evidence>
<evidence type="ECO:0000259" key="2">
    <source>
        <dbReference type="Pfam" id="PF04892"/>
    </source>
</evidence>
<dbReference type="Pfam" id="PF04892">
    <property type="entry name" value="VanZ"/>
    <property type="match status" value="1"/>
</dbReference>
<gene>
    <name evidence="3" type="ORF">CAQU_12535</name>
</gene>
<dbReference type="STRING" id="1431546.CAQU_12535"/>